<dbReference type="Proteomes" id="UP001156706">
    <property type="component" value="Unassembled WGS sequence"/>
</dbReference>
<evidence type="ECO:0008006" key="3">
    <source>
        <dbReference type="Google" id="ProtNLM"/>
    </source>
</evidence>
<gene>
    <name evidence="1" type="ORF">GCM10007907_17740</name>
</gene>
<organism evidence="1 2">
    <name type="scientific">Chitinimonas prasina</name>
    <dbReference type="NCBI Taxonomy" id="1434937"/>
    <lineage>
        <taxon>Bacteria</taxon>
        <taxon>Pseudomonadati</taxon>
        <taxon>Pseudomonadota</taxon>
        <taxon>Betaproteobacteria</taxon>
        <taxon>Neisseriales</taxon>
        <taxon>Chitinibacteraceae</taxon>
        <taxon>Chitinimonas</taxon>
    </lineage>
</organism>
<name>A0ABQ5YDV3_9NEIS</name>
<sequence length="141" mass="15431">MTAEKIINLIDSSPSGTRDLLLDELNDCIAAGDLGSMRPDDIVDKISALVPPHSNLAEQESLFNVISSIYLGGECHERIEEIVLSRLFHLKASSLVHALEILAASKLANKRELLRDFAKHENEFIRKLANSLLEQNGGGGL</sequence>
<keyword evidence="2" id="KW-1185">Reference proteome</keyword>
<evidence type="ECO:0000313" key="1">
    <source>
        <dbReference type="EMBL" id="GLR12984.1"/>
    </source>
</evidence>
<dbReference type="EMBL" id="BSOG01000002">
    <property type="protein sequence ID" value="GLR12984.1"/>
    <property type="molecule type" value="Genomic_DNA"/>
</dbReference>
<protein>
    <recommendedName>
        <fullName evidence="3">Immunity protein 30 domain-containing protein</fullName>
    </recommendedName>
</protein>
<dbReference type="RefSeq" id="WP_284196103.1">
    <property type="nucleotide sequence ID" value="NZ_BSOG01000002.1"/>
</dbReference>
<proteinExistence type="predicted"/>
<comment type="caution">
    <text evidence="1">The sequence shown here is derived from an EMBL/GenBank/DDBJ whole genome shotgun (WGS) entry which is preliminary data.</text>
</comment>
<accession>A0ABQ5YDV3</accession>
<evidence type="ECO:0000313" key="2">
    <source>
        <dbReference type="Proteomes" id="UP001156706"/>
    </source>
</evidence>
<reference evidence="2" key="1">
    <citation type="journal article" date="2019" name="Int. J. Syst. Evol. Microbiol.">
        <title>The Global Catalogue of Microorganisms (GCM) 10K type strain sequencing project: providing services to taxonomists for standard genome sequencing and annotation.</title>
        <authorList>
            <consortium name="The Broad Institute Genomics Platform"/>
            <consortium name="The Broad Institute Genome Sequencing Center for Infectious Disease"/>
            <person name="Wu L."/>
            <person name="Ma J."/>
        </authorList>
    </citation>
    <scope>NUCLEOTIDE SEQUENCE [LARGE SCALE GENOMIC DNA]</scope>
    <source>
        <strain evidence="2">NBRC 110044</strain>
    </source>
</reference>